<dbReference type="Gene3D" id="3.30.565.10">
    <property type="entry name" value="Histidine kinase-like ATPase, C-terminal domain"/>
    <property type="match status" value="1"/>
</dbReference>
<evidence type="ECO:0000256" key="4">
    <source>
        <dbReference type="ARBA" id="ARBA00022679"/>
    </source>
</evidence>
<dbReference type="PANTHER" id="PTHR43711:SF26">
    <property type="entry name" value="SENSOR HISTIDINE KINASE RCSC"/>
    <property type="match status" value="1"/>
</dbReference>
<comment type="catalytic activity">
    <reaction evidence="1">
        <text>ATP + protein L-histidine = ADP + protein N-phospho-L-histidine.</text>
        <dbReference type="EC" id="2.7.13.3"/>
    </reaction>
</comment>
<sequence>MFGYARSEQVLGRSWRMLFPAQFRSRITRDAMPALRQVGFWIGRLPGKHRDGSIITQQVALRLLPGRNVICMVFNATERFAGDDLRDRLFALSQGMLAVADTSGCIKQFNPAWSTLLGYDPEDIRDHSILEFVHPDDRDFTQAKLVKLREGRPTRSFVNRMCTKSGSHLWLNWSASSSPGDNLIFASAHDVTDTKRAESAVVAGIAQSCQTDQQQARFAAMASHELRTPLANIMLASQLLKNHFKELPEHLIEHLFGEIQSTIRDMTSTIDSLLFAGNVDMGRVDFRPAAVSSVQEFEILIRNAISQPSSRIVIIIREFDGEVLVDRALFAHVLRNLVENGLKYSPAPAPVHVIARVRSGRLSFFVADRGIGVPVVERRRLFEAFFRSSNVGSTPGFGLGLFIADRAARLHGGVIRYRPREGGGALFVVRLPMRRNTHREQGD</sequence>
<dbReference type="PROSITE" id="PS50109">
    <property type="entry name" value="HIS_KIN"/>
    <property type="match status" value="1"/>
</dbReference>
<dbReference type="PROSITE" id="PS50112">
    <property type="entry name" value="PAS"/>
    <property type="match status" value="1"/>
</dbReference>
<dbReference type="InterPro" id="IPR050736">
    <property type="entry name" value="Sensor_HK_Regulatory"/>
</dbReference>
<protein>
    <recommendedName>
        <fullName evidence="2">histidine kinase</fullName>
        <ecNumber evidence="2">2.7.13.3</ecNumber>
    </recommendedName>
</protein>
<evidence type="ECO:0000256" key="6">
    <source>
        <dbReference type="ARBA" id="ARBA00023012"/>
    </source>
</evidence>
<keyword evidence="3" id="KW-0597">Phosphoprotein</keyword>
<dbReference type="InterPro" id="IPR003594">
    <property type="entry name" value="HATPase_dom"/>
</dbReference>
<comment type="caution">
    <text evidence="9">The sequence shown here is derived from an EMBL/GenBank/DDBJ whole genome shotgun (WGS) entry which is preliminary data.</text>
</comment>
<dbReference type="CDD" id="cd00082">
    <property type="entry name" value="HisKA"/>
    <property type="match status" value="1"/>
</dbReference>
<dbReference type="PRINTS" id="PR00344">
    <property type="entry name" value="BCTRLSENSOR"/>
</dbReference>
<dbReference type="InterPro" id="IPR013655">
    <property type="entry name" value="PAS_fold_3"/>
</dbReference>
<evidence type="ECO:0000256" key="5">
    <source>
        <dbReference type="ARBA" id="ARBA00022777"/>
    </source>
</evidence>
<dbReference type="InParanoid" id="A0A146GA92"/>
<dbReference type="InterPro" id="IPR005467">
    <property type="entry name" value="His_kinase_dom"/>
</dbReference>
<keyword evidence="4" id="KW-0808">Transferase</keyword>
<evidence type="ECO:0000259" key="7">
    <source>
        <dbReference type="PROSITE" id="PS50109"/>
    </source>
</evidence>
<dbReference type="STRING" id="690879.TSACC_22795"/>
<gene>
    <name evidence="9" type="ORF">TSACC_22795</name>
</gene>
<dbReference type="Pfam" id="PF00512">
    <property type="entry name" value="HisKA"/>
    <property type="match status" value="1"/>
</dbReference>
<evidence type="ECO:0000313" key="9">
    <source>
        <dbReference type="EMBL" id="GAT34370.1"/>
    </source>
</evidence>
<dbReference type="Proteomes" id="UP000076023">
    <property type="component" value="Unassembled WGS sequence"/>
</dbReference>
<dbReference type="EMBL" id="BDCO01000002">
    <property type="protein sequence ID" value="GAT34370.1"/>
    <property type="molecule type" value="Genomic_DNA"/>
</dbReference>
<feature type="domain" description="PAS" evidence="8">
    <location>
        <begin position="97"/>
        <end position="152"/>
    </location>
</feature>
<accession>A0A146GA92</accession>
<dbReference type="Gene3D" id="1.10.287.130">
    <property type="match status" value="1"/>
</dbReference>
<proteinExistence type="predicted"/>
<dbReference type="PANTHER" id="PTHR43711">
    <property type="entry name" value="TWO-COMPONENT HISTIDINE KINASE"/>
    <property type="match status" value="1"/>
</dbReference>
<dbReference type="Pfam" id="PF02518">
    <property type="entry name" value="HATPase_c"/>
    <property type="match status" value="1"/>
</dbReference>
<dbReference type="InterPro" id="IPR003661">
    <property type="entry name" value="HisK_dim/P_dom"/>
</dbReference>
<dbReference type="SMART" id="SM00091">
    <property type="entry name" value="PAS"/>
    <property type="match status" value="1"/>
</dbReference>
<organism evidence="9 10">
    <name type="scientific">Terrimicrobium sacchariphilum</name>
    <dbReference type="NCBI Taxonomy" id="690879"/>
    <lineage>
        <taxon>Bacteria</taxon>
        <taxon>Pseudomonadati</taxon>
        <taxon>Verrucomicrobiota</taxon>
        <taxon>Terrimicrobiia</taxon>
        <taxon>Terrimicrobiales</taxon>
        <taxon>Terrimicrobiaceae</taxon>
        <taxon>Terrimicrobium</taxon>
    </lineage>
</organism>
<dbReference type="InterPro" id="IPR000014">
    <property type="entry name" value="PAS"/>
</dbReference>
<keyword evidence="5" id="KW-0418">Kinase</keyword>
<dbReference type="CDD" id="cd00075">
    <property type="entry name" value="HATPase"/>
    <property type="match status" value="1"/>
</dbReference>
<evidence type="ECO:0000259" key="8">
    <source>
        <dbReference type="PROSITE" id="PS50112"/>
    </source>
</evidence>
<dbReference type="GO" id="GO:0000155">
    <property type="term" value="F:phosphorelay sensor kinase activity"/>
    <property type="evidence" value="ECO:0007669"/>
    <property type="project" value="InterPro"/>
</dbReference>
<evidence type="ECO:0000256" key="2">
    <source>
        <dbReference type="ARBA" id="ARBA00012438"/>
    </source>
</evidence>
<keyword evidence="6" id="KW-0902">Two-component regulatory system</keyword>
<evidence type="ECO:0000256" key="3">
    <source>
        <dbReference type="ARBA" id="ARBA00022553"/>
    </source>
</evidence>
<dbReference type="InterPro" id="IPR036097">
    <property type="entry name" value="HisK_dim/P_sf"/>
</dbReference>
<evidence type="ECO:0000256" key="1">
    <source>
        <dbReference type="ARBA" id="ARBA00000085"/>
    </source>
</evidence>
<dbReference type="SUPFAM" id="SSF55874">
    <property type="entry name" value="ATPase domain of HSP90 chaperone/DNA topoisomerase II/histidine kinase"/>
    <property type="match status" value="1"/>
</dbReference>
<evidence type="ECO:0000313" key="10">
    <source>
        <dbReference type="Proteomes" id="UP000076023"/>
    </source>
</evidence>
<dbReference type="SUPFAM" id="SSF55785">
    <property type="entry name" value="PYP-like sensor domain (PAS domain)"/>
    <property type="match status" value="2"/>
</dbReference>
<keyword evidence="10" id="KW-1185">Reference proteome</keyword>
<dbReference type="Gene3D" id="3.30.450.20">
    <property type="entry name" value="PAS domain"/>
    <property type="match status" value="2"/>
</dbReference>
<dbReference type="NCBIfam" id="TIGR00229">
    <property type="entry name" value="sensory_box"/>
    <property type="match status" value="1"/>
</dbReference>
<dbReference type="SMART" id="SM00387">
    <property type="entry name" value="HATPase_c"/>
    <property type="match status" value="1"/>
</dbReference>
<name>A0A146GA92_TERSA</name>
<dbReference type="SUPFAM" id="SSF47384">
    <property type="entry name" value="Homodimeric domain of signal transducing histidine kinase"/>
    <property type="match status" value="1"/>
</dbReference>
<dbReference type="InterPro" id="IPR004358">
    <property type="entry name" value="Sig_transdc_His_kin-like_C"/>
</dbReference>
<feature type="domain" description="Histidine kinase" evidence="7">
    <location>
        <begin position="221"/>
        <end position="435"/>
    </location>
</feature>
<dbReference type="InterPro" id="IPR035965">
    <property type="entry name" value="PAS-like_dom_sf"/>
</dbReference>
<dbReference type="InterPro" id="IPR036890">
    <property type="entry name" value="HATPase_C_sf"/>
</dbReference>
<dbReference type="CDD" id="cd00130">
    <property type="entry name" value="PAS"/>
    <property type="match status" value="1"/>
</dbReference>
<reference evidence="10" key="1">
    <citation type="journal article" date="2017" name="Genome Announc.">
        <title>Draft Genome Sequence of Terrimicrobium sacchariphilum NM-5T, a Facultative Anaerobic Soil Bacterium of the Class Spartobacteria.</title>
        <authorList>
            <person name="Qiu Y.L."/>
            <person name="Tourlousse D.M."/>
            <person name="Matsuura N."/>
            <person name="Ohashi A."/>
            <person name="Sekiguchi Y."/>
        </authorList>
    </citation>
    <scope>NUCLEOTIDE SEQUENCE [LARGE SCALE GENOMIC DNA]</scope>
    <source>
        <strain evidence="10">NM-5</strain>
    </source>
</reference>
<dbReference type="AlphaFoldDB" id="A0A146GA92"/>
<dbReference type="EC" id="2.7.13.3" evidence="2"/>
<dbReference type="Pfam" id="PF08447">
    <property type="entry name" value="PAS_3"/>
    <property type="match status" value="1"/>
</dbReference>
<dbReference type="SMART" id="SM00388">
    <property type="entry name" value="HisKA"/>
    <property type="match status" value="1"/>
</dbReference>